<gene>
    <name evidence="2" type="ORF">DA73_0234265</name>
    <name evidence="1" type="ORF">DA73_0400004630</name>
</gene>
<dbReference type="EMBL" id="JHEG02000058">
    <property type="protein sequence ID" value="KIE09405.1"/>
    <property type="molecule type" value="Genomic_DNA"/>
</dbReference>
<dbReference type="OrthoDB" id="515948at2"/>
<dbReference type="Proteomes" id="UP000029738">
    <property type="component" value="Unassembled WGS sequence"/>
</dbReference>
<keyword evidence="3" id="KW-1185">Reference proteome</keyword>
<evidence type="ECO:0000313" key="2">
    <source>
        <dbReference type="EMBL" id="KIE09405.1"/>
    </source>
</evidence>
<name>A0A0C1RAS2_9CYAN</name>
<organism evidence="2">
    <name type="scientific">Tolypothrix bouteillei VB521301</name>
    <dbReference type="NCBI Taxonomy" id="1479485"/>
    <lineage>
        <taxon>Bacteria</taxon>
        <taxon>Bacillati</taxon>
        <taxon>Cyanobacteriota</taxon>
        <taxon>Cyanophyceae</taxon>
        <taxon>Nostocales</taxon>
        <taxon>Tolypothrichaceae</taxon>
        <taxon>Tolypothrix</taxon>
    </lineage>
</organism>
<dbReference type="STRING" id="1479485.DA73_0234265"/>
<sequence length="87" mass="9709">MKESIIKISKPLPKVPPQSSDSELLSIVTQTEEFSIPEEPQELDLEPIDMLAEPAYPRFASTNSSGWKASDILREVRLDYFDIGGAD</sequence>
<dbReference type="AlphaFoldDB" id="A0A0C1RAS2"/>
<reference evidence="1" key="2">
    <citation type="submission" date="2019-11" db="EMBL/GenBank/DDBJ databases">
        <title>Improved Assembly of Tolypothrix boutellei genome.</title>
        <authorList>
            <person name="Sarangi A.N."/>
            <person name="Mukherjee M."/>
            <person name="Ghosh S."/>
            <person name="Singh D."/>
            <person name="Das A."/>
            <person name="Kant S."/>
            <person name="Prusty A."/>
            <person name="Tripathy S."/>
        </authorList>
    </citation>
    <scope>NUCLEOTIDE SEQUENCE</scope>
    <source>
        <strain evidence="1">VB521301</strain>
    </source>
</reference>
<comment type="caution">
    <text evidence="2">The sequence shown here is derived from an EMBL/GenBank/DDBJ whole genome shotgun (WGS) entry which is preliminary data.</text>
</comment>
<accession>A0A0C1RAS2</accession>
<evidence type="ECO:0000313" key="1">
    <source>
        <dbReference type="EMBL" id="KAF3884813.1"/>
    </source>
</evidence>
<dbReference type="RefSeq" id="WP_038084317.1">
    <property type="nucleotide sequence ID" value="NZ_JHEG04000001.1"/>
</dbReference>
<evidence type="ECO:0000313" key="3">
    <source>
        <dbReference type="Proteomes" id="UP000029738"/>
    </source>
</evidence>
<dbReference type="EMBL" id="JHEG04000001">
    <property type="protein sequence ID" value="KAF3884813.1"/>
    <property type="molecule type" value="Genomic_DNA"/>
</dbReference>
<proteinExistence type="predicted"/>
<reference evidence="2" key="1">
    <citation type="journal article" date="2015" name="Genome Announc.">
        <title>Draft Genome Sequence of Tolypothrix boutellei Strain VB521301.</title>
        <authorList>
            <person name="Chandrababunaidu M.M."/>
            <person name="Singh D."/>
            <person name="Sen D."/>
            <person name="Bhan S."/>
            <person name="Das S."/>
            <person name="Gupta A."/>
            <person name="Adhikary S.P."/>
            <person name="Tripathy S."/>
        </authorList>
    </citation>
    <scope>NUCLEOTIDE SEQUENCE</scope>
    <source>
        <strain evidence="2">VB521301</strain>
    </source>
</reference>
<protein>
    <submittedName>
        <fullName evidence="2">Uncharacterized protein</fullName>
    </submittedName>
</protein>